<name>A0A916U5B4_9SPHI</name>
<dbReference type="Gene3D" id="2.120.10.30">
    <property type="entry name" value="TolB, C-terminal domain"/>
    <property type="match status" value="1"/>
</dbReference>
<dbReference type="InterPro" id="IPR011041">
    <property type="entry name" value="Quinoprot_gluc/sorb_DH_b-prop"/>
</dbReference>
<evidence type="ECO:0000259" key="2">
    <source>
        <dbReference type="Pfam" id="PF07995"/>
    </source>
</evidence>
<dbReference type="PANTHER" id="PTHR19328">
    <property type="entry name" value="HEDGEHOG-INTERACTING PROTEIN"/>
    <property type="match status" value="1"/>
</dbReference>
<keyword evidence="4" id="KW-1185">Reference proteome</keyword>
<dbReference type="Proteomes" id="UP000651668">
    <property type="component" value="Unassembled WGS sequence"/>
</dbReference>
<evidence type="ECO:0000256" key="1">
    <source>
        <dbReference type="SAM" id="MobiDB-lite"/>
    </source>
</evidence>
<dbReference type="PANTHER" id="PTHR19328:SF75">
    <property type="entry name" value="ALDOSE SUGAR DEHYDROGENASE YLII"/>
    <property type="match status" value="1"/>
</dbReference>
<dbReference type="SUPFAM" id="SSF50952">
    <property type="entry name" value="Soluble quinoprotein glucose dehydrogenase"/>
    <property type="match status" value="1"/>
</dbReference>
<dbReference type="InterPro" id="IPR012938">
    <property type="entry name" value="Glc/Sorbosone_DH"/>
</dbReference>
<feature type="domain" description="Glucose/Sorbosone dehydrogenase" evidence="2">
    <location>
        <begin position="83"/>
        <end position="412"/>
    </location>
</feature>
<reference evidence="3" key="2">
    <citation type="submission" date="2020-09" db="EMBL/GenBank/DDBJ databases">
        <authorList>
            <person name="Sun Q."/>
            <person name="Zhou Y."/>
        </authorList>
    </citation>
    <scope>NUCLEOTIDE SEQUENCE</scope>
    <source>
        <strain evidence="3">CGMCC 1.15343</strain>
    </source>
</reference>
<dbReference type="Pfam" id="PF07995">
    <property type="entry name" value="GSDH"/>
    <property type="match status" value="1"/>
</dbReference>
<dbReference type="EMBL" id="BMIL01000003">
    <property type="protein sequence ID" value="GGC59344.1"/>
    <property type="molecule type" value="Genomic_DNA"/>
</dbReference>
<organism evidence="3 4">
    <name type="scientific">Pedobacter quisquiliarum</name>
    <dbReference type="NCBI Taxonomy" id="1834438"/>
    <lineage>
        <taxon>Bacteria</taxon>
        <taxon>Pseudomonadati</taxon>
        <taxon>Bacteroidota</taxon>
        <taxon>Sphingobacteriia</taxon>
        <taxon>Sphingobacteriales</taxon>
        <taxon>Sphingobacteriaceae</taxon>
        <taxon>Pedobacter</taxon>
    </lineage>
</organism>
<feature type="compositionally biased region" description="Polar residues" evidence="1">
    <location>
        <begin position="25"/>
        <end position="41"/>
    </location>
</feature>
<evidence type="ECO:0000313" key="4">
    <source>
        <dbReference type="Proteomes" id="UP000651668"/>
    </source>
</evidence>
<sequence>MIEHNIKALLLGAALIAAIPACKSGSDQTESAGQEQPTPDTTAAPVETKAPNSDYKPAFKGQTRAPGVKTTTPLNITVLTTELEQPWGIVNLPDGRFLVTEKKGNMRILGADGKPQKKVTGLPAVNSEGQGGLQDVNIDPQFASNRLVYWTFSEKTNGGNLAAVGRGKLSADDTKIEDVKVIYRVTPAFDGTLHYGSRIVFDKEGNLFLSAGERSSTETREQAQALNSSLGKIIHITTDGKPVANGPFAGQANARAEIYSYGHRNPNGLAFNPATGDLWESEFGPRGGDEINIIRPGKNYGWPVITYGIEYAGGKVLSGIQQKDGMEQPVYYWDPVLSPAGITFYNSDVIPEWKNNLFIGGLSSMHIARLVIKDDKVVGEERLLADEGQRFRALTVGKDGALYAVTDGGRLYKVAKK</sequence>
<feature type="region of interest" description="Disordered" evidence="1">
    <location>
        <begin position="24"/>
        <end position="67"/>
    </location>
</feature>
<reference evidence="3" key="1">
    <citation type="journal article" date="2014" name="Int. J. Syst. Evol. Microbiol.">
        <title>Complete genome sequence of Corynebacterium casei LMG S-19264T (=DSM 44701T), isolated from a smear-ripened cheese.</title>
        <authorList>
            <consortium name="US DOE Joint Genome Institute (JGI-PGF)"/>
            <person name="Walter F."/>
            <person name="Albersmeier A."/>
            <person name="Kalinowski J."/>
            <person name="Ruckert C."/>
        </authorList>
    </citation>
    <scope>NUCLEOTIDE SEQUENCE</scope>
    <source>
        <strain evidence="3">CGMCC 1.15343</strain>
    </source>
</reference>
<comment type="caution">
    <text evidence="3">The sequence shown here is derived from an EMBL/GenBank/DDBJ whole genome shotgun (WGS) entry which is preliminary data.</text>
</comment>
<dbReference type="InterPro" id="IPR011042">
    <property type="entry name" value="6-blade_b-propeller_TolB-like"/>
</dbReference>
<dbReference type="AlphaFoldDB" id="A0A916U5B4"/>
<dbReference type="RefSeq" id="WP_188625875.1">
    <property type="nucleotide sequence ID" value="NZ_BMIL01000003.1"/>
</dbReference>
<gene>
    <name evidence="3" type="ORF">GCM10011387_11240</name>
</gene>
<evidence type="ECO:0000313" key="3">
    <source>
        <dbReference type="EMBL" id="GGC59344.1"/>
    </source>
</evidence>
<proteinExistence type="predicted"/>
<accession>A0A916U5B4</accession>
<protein>
    <submittedName>
        <fullName evidence="3">Glucose dehydrogenase</fullName>
    </submittedName>
</protein>